<comment type="caution">
    <text evidence="5">The sequence shown here is derived from an EMBL/GenBank/DDBJ whole genome shotgun (WGS) entry which is preliminary data.</text>
</comment>
<keyword evidence="6" id="KW-1185">Reference proteome</keyword>
<keyword evidence="1" id="KW-0808">Transferase</keyword>
<accession>A0A9K3KEX8</accession>
<dbReference type="InterPro" id="IPR000182">
    <property type="entry name" value="GNAT_dom"/>
</dbReference>
<evidence type="ECO:0000259" key="4">
    <source>
        <dbReference type="PROSITE" id="PS51186"/>
    </source>
</evidence>
<evidence type="ECO:0000256" key="1">
    <source>
        <dbReference type="ARBA" id="ARBA00022679"/>
    </source>
</evidence>
<dbReference type="Pfam" id="PF00583">
    <property type="entry name" value="Acetyltransf_1"/>
    <property type="match status" value="1"/>
</dbReference>
<evidence type="ECO:0000256" key="2">
    <source>
        <dbReference type="ARBA" id="ARBA00023315"/>
    </source>
</evidence>
<feature type="region of interest" description="Disordered" evidence="3">
    <location>
        <begin position="1112"/>
        <end position="1144"/>
    </location>
</feature>
<dbReference type="Proteomes" id="UP000693970">
    <property type="component" value="Unassembled WGS sequence"/>
</dbReference>
<dbReference type="InterPro" id="IPR049625">
    <property type="entry name" value="Glyco_transf_61_cat"/>
</dbReference>
<dbReference type="PANTHER" id="PTHR45910">
    <property type="entry name" value="N-ALPHA-ACETYLTRANSFERASE 20"/>
    <property type="match status" value="1"/>
</dbReference>
<evidence type="ECO:0000313" key="6">
    <source>
        <dbReference type="Proteomes" id="UP000693970"/>
    </source>
</evidence>
<dbReference type="InterPro" id="IPR051646">
    <property type="entry name" value="NatB_acetyltransferase_subunit"/>
</dbReference>
<dbReference type="GO" id="GO:0031416">
    <property type="term" value="C:NatB complex"/>
    <property type="evidence" value="ECO:0007669"/>
    <property type="project" value="TreeGrafter"/>
</dbReference>
<dbReference type="EMBL" id="JAGRRH010000025">
    <property type="protein sequence ID" value="KAG7342437.1"/>
    <property type="molecule type" value="Genomic_DNA"/>
</dbReference>
<gene>
    <name evidence="5" type="ORF">IV203_007530</name>
</gene>
<reference evidence="5" key="2">
    <citation type="submission" date="2021-04" db="EMBL/GenBank/DDBJ databases">
        <authorList>
            <person name="Podell S."/>
        </authorList>
    </citation>
    <scope>NUCLEOTIDE SEQUENCE</scope>
    <source>
        <strain evidence="5">Hildebrandi</strain>
    </source>
</reference>
<dbReference type="PROSITE" id="PS51186">
    <property type="entry name" value="GNAT"/>
    <property type="match status" value="1"/>
</dbReference>
<organism evidence="5 6">
    <name type="scientific">Nitzschia inconspicua</name>
    <dbReference type="NCBI Taxonomy" id="303405"/>
    <lineage>
        <taxon>Eukaryota</taxon>
        <taxon>Sar</taxon>
        <taxon>Stramenopiles</taxon>
        <taxon>Ochrophyta</taxon>
        <taxon>Bacillariophyta</taxon>
        <taxon>Bacillariophyceae</taxon>
        <taxon>Bacillariophycidae</taxon>
        <taxon>Bacillariales</taxon>
        <taxon>Bacillariaceae</taxon>
        <taxon>Nitzschia</taxon>
    </lineage>
</organism>
<sequence length="1545" mass="173540">MTTPSPPRGKRRVALESTCKWTRKKIPSHVLIKMMMVVCIIWSLRHSSYSHYEFYNQISVETDDGATMLRSAESSVLMQSQSATFPRDSITSMQGKNMKVGSAIDHFYASNKNARRGVFNGTASLSSLKKNVIGIRSSSLSKSNLELRTPPWQTEFEPCTGENTLSVDDLPLVKSLDYKDQPHYANRNYTIAYHDAGYFDRPQLEKLIPMLREACGNDTVTLIPCRFHPKVTVKLQHFAHTMEQLYMCIDHWMTVRKYWDHTKPILLFDNETQAEPWHKGLVNTPFLQGIMQILESQLGLEQQSTQDFLIKHPAFNNTNETLLFPFFRDVHNGYLFQHVKDWNLLVQQHLDSQKELYARNNNGKTKEVLEEDSSSSQANTLSGHCDFQPPRINILSRRTSRRIVNADVIAATLSKIEYSYNPSNNKTNNAIHATTSQKIPSVSVEFFEGSTFEEQVKFFRSTDILISSHGAQLTGLPLMADRNDHNCKQIVELYPQNYALPYYFGSLAYQAGLAHSYVYLTNNSTDKKMVLPWELRNCATYRERVHARKAKLCPDPDAVMGAIIGLVYDWHACRCSQLAGRHPSLQQHAWNLEWSSETSQPIRVAFISNEVEGNQSPLACGCDVGHKNPIPDPVAMLQNEYRYGRVRFWLLTIAAVIQLIFLCGCSNSFSLGPTSSYTVSRSGRSRTCNLQLNLESLGLMTSVHSASSTPERRVTVIQPPPWNPDIQMKKKNGIHSVGSFPNTTIGSVSVTSMNLLAPFYHALSAAKLVDVNEDKVNEDDSSEDESTNTKNDFIDGEQKYEKFLAQDRVERVPMSIRMAKQTNADILCLQEIEGTSTTAPLTTTEITLPGSGSINKGLEARLESLLSRNELYHQVSREGVEKELFVRGYDSYVWTPLMPNNKRGDIVGLCVAWRSDRHSLVAWEGFKRGMVCQFKEVCDDSAATGSTFTLANLHLPARPSNILGRLKTMSRTVQKLAAMENNLRSNTASAPLNGLVMVAGDFNSDQNSVAAQFLKRGSSPYGNLRDRNFKAKVTKASALEMRHHYRFQDVYDATLEEDRTISIREKYAPITVSLTGRVPGCMDHIFFAVSSIKRSNPSGSIGAVSLPFHGKLERSTDGSKRRHRRKKAESRQKLFGQGGGATSSSSVRVCSLLATIGDSDQERLEAISQGLPNCAFPSDHLPVGAMFVGRDTTGKYSNGSIILQGDEVKDAKPNESTSGISMAARRRRESSRVSIRLRRRHNVILNLVTEWLIGRGLTDVIRDQPLYKNPLLAASGVSETLERKSRAPDLMGIVFNDGKDCEGKAMNFLPSLLIIEIAVAADPSRSNPSNITALDAILFSSSTSRTILCCHLSPICFQRLVDLTHPTLSIMTTVRPFTMNDLLKFNNINLDYLTETYNMSFYMSYMSKQPEAFTVAEAPNKELMGYMLGKAEGEGNLWHGHVSAVTVAPLYRRLGLAKMLMDDFENLCIQTYNAFFVDLFVRTSNKVAQGMYEKFGYSTYRRVLGYYSGDSPEDALDMRKALPRDRDKQSIIPLDHPIYPEDLEW</sequence>
<dbReference type="CDD" id="cd04301">
    <property type="entry name" value="NAT_SF"/>
    <property type="match status" value="1"/>
</dbReference>
<dbReference type="GO" id="GO:0016757">
    <property type="term" value="F:glycosyltransferase activity"/>
    <property type="evidence" value="ECO:0007669"/>
    <property type="project" value="InterPro"/>
</dbReference>
<feature type="domain" description="N-acetyltransferase" evidence="4">
    <location>
        <begin position="1372"/>
        <end position="1523"/>
    </location>
</feature>
<dbReference type="OrthoDB" id="10264728at2759"/>
<feature type="region of interest" description="Disordered" evidence="3">
    <location>
        <begin position="365"/>
        <end position="384"/>
    </location>
</feature>
<dbReference type="Pfam" id="PF04577">
    <property type="entry name" value="Glyco_transf_61"/>
    <property type="match status" value="1"/>
</dbReference>
<evidence type="ECO:0000313" key="5">
    <source>
        <dbReference type="EMBL" id="KAG7342437.1"/>
    </source>
</evidence>
<reference evidence="5" key="1">
    <citation type="journal article" date="2021" name="Sci. Rep.">
        <title>Diploid genomic architecture of Nitzschia inconspicua, an elite biomass production diatom.</title>
        <authorList>
            <person name="Oliver A."/>
            <person name="Podell S."/>
            <person name="Pinowska A."/>
            <person name="Traller J.C."/>
            <person name="Smith S.R."/>
            <person name="McClure R."/>
            <person name="Beliaev A."/>
            <person name="Bohutskyi P."/>
            <person name="Hill E.A."/>
            <person name="Rabines A."/>
            <person name="Zheng H."/>
            <person name="Allen L.Z."/>
            <person name="Kuo A."/>
            <person name="Grigoriev I.V."/>
            <person name="Allen A.E."/>
            <person name="Hazlebeck D."/>
            <person name="Allen E.E."/>
        </authorList>
    </citation>
    <scope>NUCLEOTIDE SEQUENCE</scope>
    <source>
        <strain evidence="5">Hildebrandi</strain>
    </source>
</reference>
<proteinExistence type="predicted"/>
<name>A0A9K3KEX8_9STRA</name>
<protein>
    <submittedName>
        <fullName evidence="5">Acyl-CoA N-acyltransferase</fullName>
    </submittedName>
</protein>
<evidence type="ECO:0000256" key="3">
    <source>
        <dbReference type="SAM" id="MobiDB-lite"/>
    </source>
</evidence>
<dbReference type="PANTHER" id="PTHR45910:SF1">
    <property type="entry name" value="N-ALPHA-ACETYLTRANSFERASE 20"/>
    <property type="match status" value="1"/>
</dbReference>
<keyword evidence="2" id="KW-0012">Acyltransferase</keyword>
<dbReference type="GO" id="GO:0004596">
    <property type="term" value="F:protein-N-terminal amino-acid acetyltransferase activity"/>
    <property type="evidence" value="ECO:0007669"/>
    <property type="project" value="TreeGrafter"/>
</dbReference>